<dbReference type="SMART" id="SM00248">
    <property type="entry name" value="ANK"/>
    <property type="match status" value="3"/>
</dbReference>
<gene>
    <name evidence="4" type="ORF">A3196_09270</name>
</gene>
<dbReference type="STRING" id="1818881.A3196_09270"/>
<dbReference type="PROSITE" id="PS50297">
    <property type="entry name" value="ANK_REP_REGION"/>
    <property type="match status" value="1"/>
</dbReference>
<dbReference type="Proteomes" id="UP000094849">
    <property type="component" value="Unassembled WGS sequence"/>
</dbReference>
<proteinExistence type="predicted"/>
<dbReference type="AlphaFoldDB" id="A0A1E2UQW0"/>
<name>A0A1E2UQW0_9GAMM</name>
<evidence type="ECO:0000313" key="5">
    <source>
        <dbReference type="Proteomes" id="UP000094849"/>
    </source>
</evidence>
<dbReference type="Pfam" id="PF12796">
    <property type="entry name" value="Ank_2"/>
    <property type="match status" value="1"/>
</dbReference>
<keyword evidence="2 3" id="KW-0040">ANK repeat</keyword>
<dbReference type="OrthoDB" id="7061200at2"/>
<dbReference type="RefSeq" id="WP_069004662.1">
    <property type="nucleotide sequence ID" value="NZ_LVJW01000003.1"/>
</dbReference>
<keyword evidence="5" id="KW-1185">Reference proteome</keyword>
<dbReference type="EMBL" id="LVJZ01000003">
    <property type="protein sequence ID" value="ODB96932.1"/>
    <property type="molecule type" value="Genomic_DNA"/>
</dbReference>
<dbReference type="Gene3D" id="1.25.40.20">
    <property type="entry name" value="Ankyrin repeat-containing domain"/>
    <property type="match status" value="1"/>
</dbReference>
<dbReference type="PANTHER" id="PTHR24189:SF50">
    <property type="entry name" value="ANKYRIN REPEAT AND SOCS BOX PROTEIN 2"/>
    <property type="match status" value="1"/>
</dbReference>
<dbReference type="PANTHER" id="PTHR24189">
    <property type="entry name" value="MYOTROPHIN"/>
    <property type="match status" value="1"/>
</dbReference>
<sequence>MSQVNPKLLIALAVVILFAVYLKVSNPHRKFSTQKYWADATLHSVAEVPDEALEPGNKNGGVLMWAAMAVEDPQIIEALVARGAEVNEADTIFKGTPLTGAAGYSSNPAVIDKLIDLGADINQLVNNGEDALMIAAQYNHHGPVVERLIHHGADTERKNSRGMRAEDLAIKNNNQPAIKVFQARSDKAGQAGQRYGL</sequence>
<dbReference type="GO" id="GO:0005737">
    <property type="term" value="C:cytoplasm"/>
    <property type="evidence" value="ECO:0007669"/>
    <property type="project" value="TreeGrafter"/>
</dbReference>
<dbReference type="InterPro" id="IPR002110">
    <property type="entry name" value="Ankyrin_rpt"/>
</dbReference>
<protein>
    <submittedName>
        <fullName evidence="4">Uncharacterized protein</fullName>
    </submittedName>
</protein>
<dbReference type="InterPro" id="IPR036770">
    <property type="entry name" value="Ankyrin_rpt-contain_sf"/>
</dbReference>
<dbReference type="PROSITE" id="PS50088">
    <property type="entry name" value="ANK_REPEAT"/>
    <property type="match status" value="1"/>
</dbReference>
<comment type="caution">
    <text evidence="4">The sequence shown here is derived from an EMBL/GenBank/DDBJ whole genome shotgun (WGS) entry which is preliminary data.</text>
</comment>
<reference evidence="4 5" key="1">
    <citation type="submission" date="2016-03" db="EMBL/GenBank/DDBJ databases">
        <title>Chemosynthetic sulphur-oxidizing symbionts of marine invertebrate animals are capable of nitrogen fixation.</title>
        <authorList>
            <person name="Petersen J.M."/>
            <person name="Kemper A."/>
            <person name="Gruber-Vodicka H."/>
            <person name="Cardini U."/>
            <person name="Geest Mvander."/>
            <person name="Kleiner M."/>
            <person name="Bulgheresi S."/>
            <person name="Fussmann M."/>
            <person name="Herbold C."/>
            <person name="Seah B.K.B."/>
            <person name="Antony C.Paul."/>
            <person name="Liu D."/>
            <person name="Belitz A."/>
            <person name="Weber M."/>
        </authorList>
    </citation>
    <scope>NUCLEOTIDE SEQUENCE [LARGE SCALE GENOMIC DNA]</scope>
    <source>
        <strain evidence="4">G_D</strain>
    </source>
</reference>
<feature type="repeat" description="ANK" evidence="3">
    <location>
        <begin position="127"/>
        <end position="160"/>
    </location>
</feature>
<dbReference type="SUPFAM" id="SSF48403">
    <property type="entry name" value="Ankyrin repeat"/>
    <property type="match status" value="1"/>
</dbReference>
<organism evidence="4 5">
    <name type="scientific">Candidatus Thiodiazotropha endoloripes</name>
    <dbReference type="NCBI Taxonomy" id="1818881"/>
    <lineage>
        <taxon>Bacteria</taxon>
        <taxon>Pseudomonadati</taxon>
        <taxon>Pseudomonadota</taxon>
        <taxon>Gammaproteobacteria</taxon>
        <taxon>Chromatiales</taxon>
        <taxon>Sedimenticolaceae</taxon>
        <taxon>Candidatus Thiodiazotropha</taxon>
    </lineage>
</organism>
<evidence type="ECO:0000313" key="4">
    <source>
        <dbReference type="EMBL" id="ODB96932.1"/>
    </source>
</evidence>
<keyword evidence="1" id="KW-0677">Repeat</keyword>
<dbReference type="InterPro" id="IPR050745">
    <property type="entry name" value="Multifunctional_regulatory"/>
</dbReference>
<evidence type="ECO:0000256" key="1">
    <source>
        <dbReference type="ARBA" id="ARBA00022737"/>
    </source>
</evidence>
<evidence type="ECO:0000256" key="2">
    <source>
        <dbReference type="ARBA" id="ARBA00023043"/>
    </source>
</evidence>
<evidence type="ECO:0000256" key="3">
    <source>
        <dbReference type="PROSITE-ProRule" id="PRU00023"/>
    </source>
</evidence>
<accession>A0A1E2UQW0</accession>